<dbReference type="RefSeq" id="WP_425307501.1">
    <property type="nucleotide sequence ID" value="NZ_CP154795.1"/>
</dbReference>
<proteinExistence type="predicted"/>
<sequence>MANNERNRIHDVVELTRETVLEVAERTAMADTFADYIYRESEVDALWSLADIAATRPQPGVDLEKMARIRDRLQEAHDHLPEHEGAQAAALLKDIANDL</sequence>
<dbReference type="Proteomes" id="UP001442841">
    <property type="component" value="Chromosome"/>
</dbReference>
<evidence type="ECO:0000313" key="1">
    <source>
        <dbReference type="EMBL" id="XAN06063.1"/>
    </source>
</evidence>
<dbReference type="EMBL" id="CP154795">
    <property type="protein sequence ID" value="XAN06063.1"/>
    <property type="molecule type" value="Genomic_DNA"/>
</dbReference>
<reference evidence="1 2" key="1">
    <citation type="submission" date="2024-04" db="EMBL/GenBank/DDBJ databases">
        <title>Isolation of an actinomycete strain from pig manure.</title>
        <authorList>
            <person name="Gong T."/>
            <person name="Yu Z."/>
            <person name="An M."/>
            <person name="Wei C."/>
            <person name="Yang W."/>
            <person name="Liu L."/>
        </authorList>
    </citation>
    <scope>NUCLEOTIDE SEQUENCE [LARGE SCALE GENOMIC DNA]</scope>
    <source>
        <strain evidence="1 2">ZF39</strain>
    </source>
</reference>
<protein>
    <submittedName>
        <fullName evidence="1">Uncharacterized protein</fullName>
    </submittedName>
</protein>
<name>A0ABZ3FML5_9ACTN</name>
<organism evidence="1 2">
    <name type="scientific">Ammonicoccus fulvus</name>
    <dbReference type="NCBI Taxonomy" id="3138240"/>
    <lineage>
        <taxon>Bacteria</taxon>
        <taxon>Bacillati</taxon>
        <taxon>Actinomycetota</taxon>
        <taxon>Actinomycetes</taxon>
        <taxon>Propionibacteriales</taxon>
        <taxon>Propionibacteriaceae</taxon>
        <taxon>Ammonicoccus</taxon>
    </lineage>
</organism>
<evidence type="ECO:0000313" key="2">
    <source>
        <dbReference type="Proteomes" id="UP001442841"/>
    </source>
</evidence>
<gene>
    <name evidence="1" type="ORF">AADG42_01645</name>
</gene>
<keyword evidence="2" id="KW-1185">Reference proteome</keyword>
<accession>A0ABZ3FML5</accession>